<proteinExistence type="predicted"/>
<feature type="non-terminal residue" evidence="1">
    <location>
        <position position="1"/>
    </location>
</feature>
<protein>
    <submittedName>
        <fullName evidence="1">Uncharacterized protein</fullName>
    </submittedName>
</protein>
<comment type="caution">
    <text evidence="1">The sequence shown here is derived from an EMBL/GenBank/DDBJ whole genome shotgun (WGS) entry which is preliminary data.</text>
</comment>
<sequence>NLEPILEFLRWGFVLIVRKSIDY</sequence>
<reference evidence="1" key="1">
    <citation type="submission" date="2013-12" db="EMBL/GenBank/DDBJ databases">
        <title>A Varibaculum cambriense genome reconstructed from a premature infant gut community with otherwise low bacterial novelty that shifts toward anaerobic metabolism during the third week of life.</title>
        <authorList>
            <person name="Brown C.T."/>
            <person name="Sharon I."/>
            <person name="Thomas B.C."/>
            <person name="Castelle C.J."/>
            <person name="Morowitz M.J."/>
            <person name="Banfield J.F."/>
        </authorList>
    </citation>
    <scope>NUCLEOTIDE SEQUENCE</scope>
</reference>
<gene>
    <name evidence="1" type="ORF">Q604_UNBc4C00023G0012</name>
</gene>
<dbReference type="AlphaFoldDB" id="W1WFH4"/>
<dbReference type="EMBL" id="AZMM01018804">
    <property type="protein sequence ID" value="ETJ16952.1"/>
    <property type="molecule type" value="Genomic_DNA"/>
</dbReference>
<evidence type="ECO:0000313" key="1">
    <source>
        <dbReference type="EMBL" id="ETJ16952.1"/>
    </source>
</evidence>
<organism evidence="1">
    <name type="scientific">human gut metagenome</name>
    <dbReference type="NCBI Taxonomy" id="408170"/>
    <lineage>
        <taxon>unclassified sequences</taxon>
        <taxon>metagenomes</taxon>
        <taxon>organismal metagenomes</taxon>
    </lineage>
</organism>
<accession>W1WFH4</accession>
<name>W1WFH4_9ZZZZ</name>